<gene>
    <name evidence="10" type="ORF">OM076_32480</name>
</gene>
<dbReference type="InterPro" id="IPR036135">
    <property type="entry name" value="MoeA_linker/N_sf"/>
</dbReference>
<dbReference type="NCBIfam" id="NF045515">
    <property type="entry name" value="Glp_gephyrin"/>
    <property type="match status" value="1"/>
</dbReference>
<dbReference type="InterPro" id="IPR036688">
    <property type="entry name" value="MoeA_C_domain_IV_sf"/>
</dbReference>
<keyword evidence="11" id="KW-1185">Reference proteome</keyword>
<evidence type="ECO:0000256" key="6">
    <source>
        <dbReference type="ARBA" id="ARBA00047317"/>
    </source>
</evidence>
<comment type="pathway">
    <text evidence="2 7">Cofactor biosynthesis; molybdopterin biosynthesis.</text>
</comment>
<comment type="similarity">
    <text evidence="3 7">Belongs to the MoeA family.</text>
</comment>
<reference evidence="10" key="1">
    <citation type="submission" date="2022-10" db="EMBL/GenBank/DDBJ databases">
        <title>The WGS of Solirubrobacter ginsenosidimutans DSM 21036.</title>
        <authorList>
            <person name="Jiang Z."/>
        </authorList>
    </citation>
    <scope>NUCLEOTIDE SEQUENCE</scope>
    <source>
        <strain evidence="10">DSM 21036</strain>
    </source>
</reference>
<evidence type="ECO:0000256" key="7">
    <source>
        <dbReference type="RuleBase" id="RU365090"/>
    </source>
</evidence>
<dbReference type="Gene3D" id="3.40.980.10">
    <property type="entry name" value="MoaB/Mog-like domain"/>
    <property type="match status" value="1"/>
</dbReference>
<keyword evidence="7" id="KW-0808">Transferase</keyword>
<dbReference type="CDD" id="cd00887">
    <property type="entry name" value="MoeA"/>
    <property type="match status" value="1"/>
</dbReference>
<name>A0A9X3S6D1_9ACTN</name>
<dbReference type="PANTHER" id="PTHR10192:SF5">
    <property type="entry name" value="GEPHYRIN"/>
    <property type="match status" value="1"/>
</dbReference>
<evidence type="ECO:0000256" key="2">
    <source>
        <dbReference type="ARBA" id="ARBA00005046"/>
    </source>
</evidence>
<dbReference type="SMART" id="SM00852">
    <property type="entry name" value="MoCF_biosynth"/>
    <property type="match status" value="1"/>
</dbReference>
<evidence type="ECO:0000313" key="11">
    <source>
        <dbReference type="Proteomes" id="UP001149140"/>
    </source>
</evidence>
<dbReference type="Pfam" id="PF03453">
    <property type="entry name" value="MoeA_N"/>
    <property type="match status" value="1"/>
</dbReference>
<dbReference type="PANTHER" id="PTHR10192">
    <property type="entry name" value="MOLYBDOPTERIN BIOSYNTHESIS PROTEIN"/>
    <property type="match status" value="1"/>
</dbReference>
<dbReference type="SUPFAM" id="SSF53218">
    <property type="entry name" value="Molybdenum cofactor biosynthesis proteins"/>
    <property type="match status" value="1"/>
</dbReference>
<dbReference type="GO" id="GO:0061599">
    <property type="term" value="F:molybdopterin molybdotransferase activity"/>
    <property type="evidence" value="ECO:0007669"/>
    <property type="project" value="UniProtKB-UniRule"/>
</dbReference>
<feature type="region of interest" description="Disordered" evidence="8">
    <location>
        <begin position="316"/>
        <end position="335"/>
    </location>
</feature>
<keyword evidence="4 7" id="KW-0500">Molybdenum</keyword>
<evidence type="ECO:0000256" key="1">
    <source>
        <dbReference type="ARBA" id="ARBA00002901"/>
    </source>
</evidence>
<dbReference type="Gene3D" id="2.40.340.10">
    <property type="entry name" value="MoeA, C-terminal, domain IV"/>
    <property type="match status" value="1"/>
</dbReference>
<comment type="cofactor">
    <cofactor evidence="7">
        <name>Mg(2+)</name>
        <dbReference type="ChEBI" id="CHEBI:18420"/>
    </cofactor>
</comment>
<dbReference type="RefSeq" id="WP_270044287.1">
    <property type="nucleotide sequence ID" value="NZ_JAPDOD010000041.1"/>
</dbReference>
<dbReference type="Pfam" id="PF00994">
    <property type="entry name" value="MoCF_biosynth"/>
    <property type="match status" value="1"/>
</dbReference>
<evidence type="ECO:0000256" key="5">
    <source>
        <dbReference type="ARBA" id="ARBA00023150"/>
    </source>
</evidence>
<comment type="catalytic activity">
    <reaction evidence="6">
        <text>adenylyl-molybdopterin + molybdate = Mo-molybdopterin + AMP + H(+)</text>
        <dbReference type="Rhea" id="RHEA:35047"/>
        <dbReference type="ChEBI" id="CHEBI:15378"/>
        <dbReference type="ChEBI" id="CHEBI:36264"/>
        <dbReference type="ChEBI" id="CHEBI:62727"/>
        <dbReference type="ChEBI" id="CHEBI:71302"/>
        <dbReference type="ChEBI" id="CHEBI:456215"/>
        <dbReference type="EC" id="2.10.1.1"/>
    </reaction>
</comment>
<dbReference type="Gene3D" id="2.170.190.11">
    <property type="entry name" value="Molybdopterin biosynthesis moea protein, domain 3"/>
    <property type="match status" value="1"/>
</dbReference>
<dbReference type="InterPro" id="IPR005110">
    <property type="entry name" value="MoeA_linker/N"/>
</dbReference>
<dbReference type="Gene3D" id="3.90.105.10">
    <property type="entry name" value="Molybdopterin biosynthesis moea protein, domain 2"/>
    <property type="match status" value="1"/>
</dbReference>
<feature type="compositionally biased region" description="Basic and acidic residues" evidence="8">
    <location>
        <begin position="316"/>
        <end position="326"/>
    </location>
</feature>
<dbReference type="GO" id="GO:0005829">
    <property type="term" value="C:cytosol"/>
    <property type="evidence" value="ECO:0007669"/>
    <property type="project" value="TreeGrafter"/>
</dbReference>
<organism evidence="10 11">
    <name type="scientific">Solirubrobacter ginsenosidimutans</name>
    <dbReference type="NCBI Taxonomy" id="490573"/>
    <lineage>
        <taxon>Bacteria</taxon>
        <taxon>Bacillati</taxon>
        <taxon>Actinomycetota</taxon>
        <taxon>Thermoleophilia</taxon>
        <taxon>Solirubrobacterales</taxon>
        <taxon>Solirubrobacteraceae</taxon>
        <taxon>Solirubrobacter</taxon>
    </lineage>
</organism>
<evidence type="ECO:0000259" key="9">
    <source>
        <dbReference type="SMART" id="SM00852"/>
    </source>
</evidence>
<dbReference type="AlphaFoldDB" id="A0A9X3S6D1"/>
<dbReference type="Proteomes" id="UP001149140">
    <property type="component" value="Unassembled WGS sequence"/>
</dbReference>
<dbReference type="SUPFAM" id="SSF63882">
    <property type="entry name" value="MoeA N-terminal region -like"/>
    <property type="match status" value="1"/>
</dbReference>
<accession>A0A9X3S6D1</accession>
<feature type="domain" description="MoaB/Mog" evidence="9">
    <location>
        <begin position="173"/>
        <end position="310"/>
    </location>
</feature>
<dbReference type="EMBL" id="JAPDOD010000041">
    <property type="protein sequence ID" value="MDA0165031.1"/>
    <property type="molecule type" value="Genomic_DNA"/>
</dbReference>
<evidence type="ECO:0000256" key="4">
    <source>
        <dbReference type="ARBA" id="ARBA00022505"/>
    </source>
</evidence>
<dbReference type="InterPro" id="IPR036425">
    <property type="entry name" value="MoaB/Mog-like_dom_sf"/>
</dbReference>
<protein>
    <recommendedName>
        <fullName evidence="7">Molybdopterin molybdenumtransferase</fullName>
        <ecNumber evidence="7">2.10.1.1</ecNumber>
    </recommendedName>
</protein>
<proteinExistence type="inferred from homology"/>
<evidence type="ECO:0000313" key="10">
    <source>
        <dbReference type="EMBL" id="MDA0165031.1"/>
    </source>
</evidence>
<dbReference type="InterPro" id="IPR038987">
    <property type="entry name" value="MoeA-like"/>
</dbReference>
<comment type="function">
    <text evidence="1 7">Catalyzes the insertion of molybdate into adenylated molybdopterin with the concomitant release of AMP.</text>
</comment>
<dbReference type="InterPro" id="IPR001453">
    <property type="entry name" value="MoaB/Mog_dom"/>
</dbReference>
<dbReference type="Pfam" id="PF03454">
    <property type="entry name" value="MoeA_C"/>
    <property type="match status" value="1"/>
</dbReference>
<sequence>MKDFAEALALVLEGIEPLASEQVALPEAIGRVMAAEARAAIDLPPFDRTAMDGFAVRAQDTAPGAELRVIGDLAAGGGTITLEPGTAARISTGAAIPPGADSILRVEDAEVRDGTVVAAVAVRHGLHVRRRAEDVHAGDVLARPGDVLTVPRLSALASAGVATVDVPRTPRVDVIVTGSELLPPGAPPEPGKIYESNSLAVGAMLAAVGSRLVHHPPVIDEFDATRAAIEAGLEGDILIVSGGVSVGPHDHVKPAFEACGIEEVFWRVRIKPGKPLWFGRRGSTLVFGLPGNPLSAIVCTALFVLPALRRLRGESDPGPRFDRGRLGESAGPSDNRTTFLISKLVPGEDGIPVAWPTERQGSHMTGALGESDGFAVAPHGSGSLPAGAEVDLLRV</sequence>
<dbReference type="GO" id="GO:0046872">
    <property type="term" value="F:metal ion binding"/>
    <property type="evidence" value="ECO:0007669"/>
    <property type="project" value="UniProtKB-UniRule"/>
</dbReference>
<dbReference type="EC" id="2.10.1.1" evidence="7"/>
<evidence type="ECO:0000256" key="8">
    <source>
        <dbReference type="SAM" id="MobiDB-lite"/>
    </source>
</evidence>
<evidence type="ECO:0000256" key="3">
    <source>
        <dbReference type="ARBA" id="ARBA00010763"/>
    </source>
</evidence>
<dbReference type="SUPFAM" id="SSF63867">
    <property type="entry name" value="MoeA C-terminal domain-like"/>
    <property type="match status" value="1"/>
</dbReference>
<dbReference type="InterPro" id="IPR005111">
    <property type="entry name" value="MoeA_C_domain_IV"/>
</dbReference>
<keyword evidence="5 7" id="KW-0501">Molybdenum cofactor biosynthesis</keyword>
<keyword evidence="7" id="KW-0479">Metal-binding</keyword>
<keyword evidence="7" id="KW-0460">Magnesium</keyword>
<dbReference type="GO" id="GO:0006777">
    <property type="term" value="P:Mo-molybdopterin cofactor biosynthetic process"/>
    <property type="evidence" value="ECO:0007669"/>
    <property type="project" value="UniProtKB-UniRule"/>
</dbReference>
<comment type="caution">
    <text evidence="10">The sequence shown here is derived from an EMBL/GenBank/DDBJ whole genome shotgun (WGS) entry which is preliminary data.</text>
</comment>